<evidence type="ECO:0000259" key="1">
    <source>
        <dbReference type="Pfam" id="PF12684"/>
    </source>
</evidence>
<accession>A0ABS9X6P9</accession>
<dbReference type="InterPro" id="IPR024432">
    <property type="entry name" value="Put_RecE_PDDEXK-like_dom"/>
</dbReference>
<organism evidence="2 3">
    <name type="scientific">Colwellia maritima</name>
    <dbReference type="NCBI Taxonomy" id="2912588"/>
    <lineage>
        <taxon>Bacteria</taxon>
        <taxon>Pseudomonadati</taxon>
        <taxon>Pseudomonadota</taxon>
        <taxon>Gammaproteobacteria</taxon>
        <taxon>Alteromonadales</taxon>
        <taxon>Colwelliaceae</taxon>
        <taxon>Colwellia</taxon>
    </lineage>
</organism>
<sequence length="364" mass="41828">MSQALMIDEFEEDNKENELSNWIERAKPSYINGKPTYLDDAGEIIEGIYLDMPNDVYHALPALSSSKLKKFIDSPAHYYREYLSGITRKRTTAMQNTFDAGTHSHSLVLEPEGYYDRYFRDVMPIDYPDALHTAVQIEEQLVKLGLKKSGTKAEKIARLIAADPTAEVFEDIQQREYDKQGVKGTMVFEGEDVTTYGGKIPVDGQVWDDAHRAARTTRQHKEADAYISNGLPEVAIFHRCPKTNMMLKVKFDWLRFDDEAVDLKTTLSTRPEKFARQLNDLHYDGQQEFYKYVALLSGIEIKEFTFVATEYVHADICQPYNLPRTRSIRASEMVQTGLKEMAECQKTGVWYGWSKDDCTMTLMK</sequence>
<dbReference type="Proteomes" id="UP001139646">
    <property type="component" value="Unassembled WGS sequence"/>
</dbReference>
<evidence type="ECO:0000313" key="2">
    <source>
        <dbReference type="EMBL" id="MCI2285920.1"/>
    </source>
</evidence>
<gene>
    <name evidence="2" type="ORF">L3081_24145</name>
</gene>
<keyword evidence="3" id="KW-1185">Reference proteome</keyword>
<dbReference type="Pfam" id="PF12684">
    <property type="entry name" value="DUF3799"/>
    <property type="match status" value="1"/>
</dbReference>
<evidence type="ECO:0000313" key="3">
    <source>
        <dbReference type="Proteomes" id="UP001139646"/>
    </source>
</evidence>
<feature type="domain" description="Putative exodeoxyribonuclease 8 PDDEXK-like" evidence="1">
    <location>
        <begin position="64"/>
        <end position="350"/>
    </location>
</feature>
<comment type="caution">
    <text evidence="2">The sequence shown here is derived from an EMBL/GenBank/DDBJ whole genome shotgun (WGS) entry which is preliminary data.</text>
</comment>
<reference evidence="2" key="1">
    <citation type="submission" date="2022-01" db="EMBL/GenBank/DDBJ databases">
        <title>Colwellia maritima, isolated from seawater.</title>
        <authorList>
            <person name="Kristyanto S."/>
            <person name="Jung J."/>
            <person name="Jeon C.O."/>
        </authorList>
    </citation>
    <scope>NUCLEOTIDE SEQUENCE</scope>
    <source>
        <strain evidence="2">MSW7</strain>
    </source>
</reference>
<dbReference type="Gene3D" id="3.90.320.10">
    <property type="match status" value="1"/>
</dbReference>
<name>A0ABS9X6P9_9GAMM</name>
<protein>
    <submittedName>
        <fullName evidence="2">PD-(D/E)XK nuclease-like domain-containing protein</fullName>
    </submittedName>
</protein>
<dbReference type="EMBL" id="JAKKSL010000007">
    <property type="protein sequence ID" value="MCI2285920.1"/>
    <property type="molecule type" value="Genomic_DNA"/>
</dbReference>
<dbReference type="RefSeq" id="WP_242288947.1">
    <property type="nucleotide sequence ID" value="NZ_JAKKSL010000007.1"/>
</dbReference>
<proteinExistence type="predicted"/>
<dbReference type="InterPro" id="IPR011604">
    <property type="entry name" value="PDDEXK-like_dom_sf"/>
</dbReference>